<name>A0A0D0C204_9AGAM</name>
<dbReference type="PANTHER" id="PTHR35871:SF1">
    <property type="entry name" value="CXC1-LIKE CYSTEINE CLUSTER ASSOCIATED WITH KDZ TRANSPOSASES DOMAIN-CONTAINING PROTEIN"/>
    <property type="match status" value="1"/>
</dbReference>
<dbReference type="OrthoDB" id="10039611at2759"/>
<dbReference type="Proteomes" id="UP000054538">
    <property type="component" value="Unassembled WGS sequence"/>
</dbReference>
<dbReference type="EMBL" id="KN827081">
    <property type="protein sequence ID" value="KIK77222.1"/>
    <property type="molecule type" value="Genomic_DNA"/>
</dbReference>
<dbReference type="InterPro" id="IPR036397">
    <property type="entry name" value="RNaseH_sf"/>
</dbReference>
<evidence type="ECO:0000313" key="2">
    <source>
        <dbReference type="Proteomes" id="UP000054538"/>
    </source>
</evidence>
<dbReference type="InParanoid" id="A0A0D0C204"/>
<proteinExistence type="predicted"/>
<dbReference type="Gene3D" id="3.30.420.10">
    <property type="entry name" value="Ribonuclease H-like superfamily/Ribonuclease H"/>
    <property type="match status" value="1"/>
</dbReference>
<organism evidence="1 2">
    <name type="scientific">Paxillus rubicundulus Ve08.2h10</name>
    <dbReference type="NCBI Taxonomy" id="930991"/>
    <lineage>
        <taxon>Eukaryota</taxon>
        <taxon>Fungi</taxon>
        <taxon>Dikarya</taxon>
        <taxon>Basidiomycota</taxon>
        <taxon>Agaricomycotina</taxon>
        <taxon>Agaricomycetes</taxon>
        <taxon>Agaricomycetidae</taxon>
        <taxon>Boletales</taxon>
        <taxon>Paxilineae</taxon>
        <taxon>Paxillaceae</taxon>
        <taxon>Paxillus</taxon>
    </lineage>
</organism>
<reference evidence="2" key="2">
    <citation type="submission" date="2015-01" db="EMBL/GenBank/DDBJ databases">
        <title>Evolutionary Origins and Diversification of the Mycorrhizal Mutualists.</title>
        <authorList>
            <consortium name="DOE Joint Genome Institute"/>
            <consortium name="Mycorrhizal Genomics Consortium"/>
            <person name="Kohler A."/>
            <person name="Kuo A."/>
            <person name="Nagy L.G."/>
            <person name="Floudas D."/>
            <person name="Copeland A."/>
            <person name="Barry K.W."/>
            <person name="Cichocki N."/>
            <person name="Veneault-Fourrey C."/>
            <person name="LaButti K."/>
            <person name="Lindquist E.A."/>
            <person name="Lipzen A."/>
            <person name="Lundell T."/>
            <person name="Morin E."/>
            <person name="Murat C."/>
            <person name="Riley R."/>
            <person name="Ohm R."/>
            <person name="Sun H."/>
            <person name="Tunlid A."/>
            <person name="Henrissat B."/>
            <person name="Grigoriev I.V."/>
            <person name="Hibbett D.S."/>
            <person name="Martin F."/>
        </authorList>
    </citation>
    <scope>NUCLEOTIDE SEQUENCE [LARGE SCALE GENOMIC DNA]</scope>
    <source>
        <strain evidence="2">Ve08.2h10</strain>
    </source>
</reference>
<keyword evidence="2" id="KW-1185">Reference proteome</keyword>
<dbReference type="GO" id="GO:0003676">
    <property type="term" value="F:nucleic acid binding"/>
    <property type="evidence" value="ECO:0007669"/>
    <property type="project" value="InterPro"/>
</dbReference>
<dbReference type="STRING" id="930991.A0A0D0C204"/>
<gene>
    <name evidence="1" type="ORF">PAXRUDRAFT_167485</name>
</gene>
<reference evidence="1 2" key="1">
    <citation type="submission" date="2014-04" db="EMBL/GenBank/DDBJ databases">
        <authorList>
            <consortium name="DOE Joint Genome Institute"/>
            <person name="Kuo A."/>
            <person name="Kohler A."/>
            <person name="Jargeat P."/>
            <person name="Nagy L.G."/>
            <person name="Floudas D."/>
            <person name="Copeland A."/>
            <person name="Barry K.W."/>
            <person name="Cichocki N."/>
            <person name="Veneault-Fourrey C."/>
            <person name="LaButti K."/>
            <person name="Lindquist E.A."/>
            <person name="Lipzen A."/>
            <person name="Lundell T."/>
            <person name="Morin E."/>
            <person name="Murat C."/>
            <person name="Sun H."/>
            <person name="Tunlid A."/>
            <person name="Henrissat B."/>
            <person name="Grigoriev I.V."/>
            <person name="Hibbett D.S."/>
            <person name="Martin F."/>
            <person name="Nordberg H.P."/>
            <person name="Cantor M.N."/>
            <person name="Hua S.X."/>
        </authorList>
    </citation>
    <scope>NUCLEOTIDE SEQUENCE [LARGE SCALE GENOMIC DNA]</scope>
    <source>
        <strain evidence="1 2">Ve08.2h10</strain>
    </source>
</reference>
<evidence type="ECO:0000313" key="1">
    <source>
        <dbReference type="EMBL" id="KIK77222.1"/>
    </source>
</evidence>
<dbReference type="AlphaFoldDB" id="A0A0D0C204"/>
<sequence length="166" mass="19046">MREWGVDKMVVDADGKTTKKEVLMEDACFTDGHVQPLYFPAGHQNAGKFKGMATILKERGFNVDKLKAQCKGFKCMEGATDCCCHRILFNQPDFINIPTLLEALCSKRGFKVVTLLKFHCELNFIEQCWGYAKRLYRLYPPTKKDEEMEVNVHKVLDAVPIECMCR</sequence>
<accession>A0A0D0C204</accession>
<protein>
    <submittedName>
        <fullName evidence="1">Uncharacterized protein</fullName>
    </submittedName>
</protein>
<dbReference type="HOGENOM" id="CLU_005726_0_1_1"/>
<dbReference type="PANTHER" id="PTHR35871">
    <property type="entry name" value="EXPRESSED PROTEIN"/>
    <property type="match status" value="1"/>
</dbReference>